<dbReference type="Pfam" id="PF13508">
    <property type="entry name" value="Acetyltransf_7"/>
    <property type="match status" value="1"/>
</dbReference>
<dbReference type="InterPro" id="IPR000182">
    <property type="entry name" value="GNAT_dom"/>
</dbReference>
<dbReference type="OrthoDB" id="9799147at2"/>
<dbReference type="InterPro" id="IPR016181">
    <property type="entry name" value="Acyl_CoA_acyltransferase"/>
</dbReference>
<evidence type="ECO:0000313" key="9">
    <source>
        <dbReference type="Proteomes" id="UP000295793"/>
    </source>
</evidence>
<reference evidence="8 9" key="1">
    <citation type="submission" date="2019-03" db="EMBL/GenBank/DDBJ databases">
        <title>Genomic Encyclopedia of Archaeal and Bacterial Type Strains, Phase II (KMG-II): from individual species to whole genera.</title>
        <authorList>
            <person name="Goeker M."/>
        </authorList>
    </citation>
    <scope>NUCLEOTIDE SEQUENCE [LARGE SCALE GENOMIC DNA]</scope>
    <source>
        <strain evidence="8 9">DSM 15388</strain>
    </source>
</reference>
<evidence type="ECO:0000256" key="1">
    <source>
        <dbReference type="ARBA" id="ARBA00009342"/>
    </source>
</evidence>
<dbReference type="CDD" id="cd04301">
    <property type="entry name" value="NAT_SF"/>
    <property type="match status" value="1"/>
</dbReference>
<proteinExistence type="inferred from homology"/>
<evidence type="ECO:0000256" key="3">
    <source>
        <dbReference type="ARBA" id="ARBA00022649"/>
    </source>
</evidence>
<evidence type="ECO:0000259" key="7">
    <source>
        <dbReference type="PROSITE" id="PS51186"/>
    </source>
</evidence>
<dbReference type="PANTHER" id="PTHR36449:SF1">
    <property type="entry name" value="ACETYLTRANSFERASE"/>
    <property type="match status" value="1"/>
</dbReference>
<organism evidence="8 9">
    <name type="scientific">Reinekea marinisedimentorum</name>
    <dbReference type="NCBI Taxonomy" id="230495"/>
    <lineage>
        <taxon>Bacteria</taxon>
        <taxon>Pseudomonadati</taxon>
        <taxon>Pseudomonadota</taxon>
        <taxon>Gammaproteobacteria</taxon>
        <taxon>Oceanospirillales</taxon>
        <taxon>Saccharospirillaceae</taxon>
        <taxon>Reinekea</taxon>
    </lineage>
</organism>
<keyword evidence="4 8" id="KW-0808">Transferase</keyword>
<evidence type="ECO:0000256" key="2">
    <source>
        <dbReference type="ARBA" id="ARBA00022491"/>
    </source>
</evidence>
<dbReference type="EMBL" id="SLZR01000010">
    <property type="protein sequence ID" value="TCS40206.1"/>
    <property type="molecule type" value="Genomic_DNA"/>
</dbReference>
<comment type="caution">
    <text evidence="8">The sequence shown here is derived from an EMBL/GenBank/DDBJ whole genome shotgun (WGS) entry which is preliminary data.</text>
</comment>
<evidence type="ECO:0000256" key="6">
    <source>
        <dbReference type="ARBA" id="ARBA00049880"/>
    </source>
</evidence>
<accession>A0A4R3I4P6</accession>
<comment type="similarity">
    <text evidence="1">Belongs to the acetyltransferase family. GNAT subfamily.</text>
</comment>
<protein>
    <submittedName>
        <fullName evidence="8">Acetyltransferase (GNAT) family protein</fullName>
    </submittedName>
</protein>
<dbReference type="PROSITE" id="PS51186">
    <property type="entry name" value="GNAT"/>
    <property type="match status" value="1"/>
</dbReference>
<dbReference type="PANTHER" id="PTHR36449">
    <property type="entry name" value="ACETYLTRANSFERASE-RELATED"/>
    <property type="match status" value="1"/>
</dbReference>
<dbReference type="GO" id="GO:0016747">
    <property type="term" value="F:acyltransferase activity, transferring groups other than amino-acyl groups"/>
    <property type="evidence" value="ECO:0007669"/>
    <property type="project" value="InterPro"/>
</dbReference>
<evidence type="ECO:0000256" key="5">
    <source>
        <dbReference type="ARBA" id="ARBA00023315"/>
    </source>
</evidence>
<evidence type="ECO:0000256" key="4">
    <source>
        <dbReference type="ARBA" id="ARBA00022679"/>
    </source>
</evidence>
<keyword evidence="3" id="KW-1277">Toxin-antitoxin system</keyword>
<feature type="domain" description="N-acetyltransferase" evidence="7">
    <location>
        <begin position="6"/>
        <end position="167"/>
    </location>
</feature>
<dbReference type="SUPFAM" id="SSF55729">
    <property type="entry name" value="Acyl-CoA N-acyltransferases (Nat)"/>
    <property type="match status" value="1"/>
</dbReference>
<dbReference type="Proteomes" id="UP000295793">
    <property type="component" value="Unassembled WGS sequence"/>
</dbReference>
<evidence type="ECO:0000313" key="8">
    <source>
        <dbReference type="EMBL" id="TCS40206.1"/>
    </source>
</evidence>
<keyword evidence="2" id="KW-0678">Repressor</keyword>
<gene>
    <name evidence="8" type="ORF">BCF53_110128</name>
</gene>
<dbReference type="AlphaFoldDB" id="A0A4R3I4P6"/>
<comment type="catalytic activity">
    <reaction evidence="6">
        <text>glycyl-tRNA(Gly) + acetyl-CoA = N-acetylglycyl-tRNA(Gly) + CoA + H(+)</text>
        <dbReference type="Rhea" id="RHEA:81867"/>
        <dbReference type="Rhea" id="RHEA-COMP:9683"/>
        <dbReference type="Rhea" id="RHEA-COMP:19766"/>
        <dbReference type="ChEBI" id="CHEBI:15378"/>
        <dbReference type="ChEBI" id="CHEBI:57287"/>
        <dbReference type="ChEBI" id="CHEBI:57288"/>
        <dbReference type="ChEBI" id="CHEBI:78522"/>
        <dbReference type="ChEBI" id="CHEBI:232036"/>
    </reaction>
</comment>
<keyword evidence="9" id="KW-1185">Reference proteome</keyword>
<keyword evidence="5" id="KW-0012">Acyltransferase</keyword>
<dbReference type="RefSeq" id="WP_132702097.1">
    <property type="nucleotide sequence ID" value="NZ_SLZR01000010.1"/>
</dbReference>
<dbReference type="Gene3D" id="3.40.630.30">
    <property type="match status" value="1"/>
</dbReference>
<name>A0A4R3I4P6_9GAMM</name>
<sequence>MGITKPELLTADHNIENFNCGNEELDSWLAKKALKSQNRSHARVYVATDSATEQVVGYYAISMGSVQREASISPLKRNSPNPIPMVILGRLAVHEDYQGHSIGSGLLKDCVLRSTHAMSTVGGAGILVHAIDEAAQKFYLKFGFTESPFDTLTLMARIVDIEAAMSV</sequence>